<dbReference type="OrthoDB" id="6434199at2759"/>
<name>A0A8X6LL33_TRICU</name>
<dbReference type="SUPFAM" id="SSF52540">
    <property type="entry name" value="P-loop containing nucleoside triphosphate hydrolases"/>
    <property type="match status" value="1"/>
</dbReference>
<keyword evidence="2" id="KW-1185">Reference proteome</keyword>
<evidence type="ECO:0000313" key="2">
    <source>
        <dbReference type="Proteomes" id="UP000887116"/>
    </source>
</evidence>
<evidence type="ECO:0000313" key="1">
    <source>
        <dbReference type="EMBL" id="GFR13780.1"/>
    </source>
</evidence>
<proteinExistence type="predicted"/>
<sequence length="1683" mass="192823">MDPSHYSCHGKGLASSNTKKFTDNPLGDNESEAIIGPLLDLLKRGDEEIILRNEFKNVVLILGNTGSGKSAFLQWIAGDNSKLVATEVVEKSGEFIIEDNDRIGDSTIKSKTVFPELIIDTVTDTAFYDCPGFSDTRSTSHDIATTYFIKTVLDYVESVKMIFVINYPSVRKGVERQDFMKLIRHVTDLVKDVDKFRNSFALMVSKVDNQYSKKDGCFALVENDIVIGSIANFLREVKKDVFKSATIQEKEFCGSSTKLIDALLEKDGEQYLKIGIFRRPDEPGLLSEIDLVQKEKMHVKFILHEKLNFAKKKDDDFGYTISENSKIDIYNLVEEINRSVWCDASNIADKIQKYCHDLVEEIIAKLKSFISNKGTIEINSSEAEIFSTKISNAYKIILDLSDTDNSSNMEYLSRKLNDLSNENFGIEADDVISMTNRVKYLNFLQIVNDRKLNARPWTDLYKSTLTYLTESRRKIQDEVYCATEKIKSRILIELNFISKAIREHYNKFMKLSESQKLPSKLKEEHGIMSNMIIEMKTVTIEEQVLEIIKDTLKRVNINVPGEYFSSIVHQLNCFEYLKIISIKELNIGSSMWVDKFQEVVCYLHESEKWYLFLNELFFKLSQYEVYVNRHKYNVAYLEDWGESDRAQGIAITENSFRLFLHKLAKFNLAEVESIKNITTTALRLEEINHVLDLTLKCFPKMRVSGDYVFVEGNSISMKEILSDDLNRASRYKSSETDLGLNLDLKGKTIKYLNILALNTIYIDCDISFPGLGLQILAIAPKLQIVGKRVIDLGGTNVEIKGVTRSGIKGRNEETKESCEAFLKITEQFVNSADLTVIARNLEDISMIHESSSIVNEYKSFLRRNLVDRFKKCSLLQFLDKLEIDTVVENAYDTLGLVNEMQCLEDQFHELSQKVDFVPFYYFLLNRITRYAINPKLTERSVQHKKVLNYLYTATLGRIYNLEGRLQFSLITDIEKYLNLVTDDIQTLKNLQKLNNKAVIVKKHTEIHKRNLDLRIEEANNFITEQIMPEIDNISFEIESKVDLLVKETIALQNQVLREKEALIKKRQELEEALELKRMFGCFKIIGQVISFLGPFGVAVGSLVNTTASVAESLVLSNHENRGTTLQLSESVTCMSDLESFKDQVIGIKSKKIAIFKKLLKEIHQEADTFPNELKDLSNGIVNIKNKLSEICGGSFNFKDLQLLEVELKQELNRKKGELETDNSFSNNKTNDALQIVGKLNQIAEFGSICLEVKSELKNDQIKIDEINEIIQQAGNKFLRLKDYEDNIYSFIAPMLQSMENNIHNIAENLHGRSHVSLDVTKWKVQTTLKDIKLQMQQLTQGFQVKDNLARCIEKLEEIMTTIINIYDRIQSYQEQQNLASYIADISSSSSCVINIDDSKLINAVNHLESLIRSNIALKQYKTIIHSFSQWVFPFAHNYLEKSQLPSHLELEKSLENLATKAVTEIKNLKMKIGLYKISVTENDKSIQSSEFSSRYVSTEPFFIWKNEQHKSTISKLLSGQKVAVKADVNYSAINKDAIKFTSIEFYLKSIDEAFQPELNNVLKGFDIKATHMGNSYYRYKEKIYLITSNSQSISYSFEKNGVGEPIRRNNVFNKIKNGDLMLSPYTVWEIQIISSGGKSSFKDLEIYKDKIDLELIGCGSYVTRDTSTRMINFIDDVYETVES</sequence>
<accession>A0A8X6LL33</accession>
<evidence type="ECO:0008006" key="3">
    <source>
        <dbReference type="Google" id="ProtNLM"/>
    </source>
</evidence>
<dbReference type="Proteomes" id="UP000887116">
    <property type="component" value="Unassembled WGS sequence"/>
</dbReference>
<organism evidence="1 2">
    <name type="scientific">Trichonephila clavata</name>
    <name type="common">Joro spider</name>
    <name type="synonym">Nephila clavata</name>
    <dbReference type="NCBI Taxonomy" id="2740835"/>
    <lineage>
        <taxon>Eukaryota</taxon>
        <taxon>Metazoa</taxon>
        <taxon>Ecdysozoa</taxon>
        <taxon>Arthropoda</taxon>
        <taxon>Chelicerata</taxon>
        <taxon>Arachnida</taxon>
        <taxon>Araneae</taxon>
        <taxon>Araneomorphae</taxon>
        <taxon>Entelegynae</taxon>
        <taxon>Araneoidea</taxon>
        <taxon>Nephilidae</taxon>
        <taxon>Trichonephila</taxon>
    </lineage>
</organism>
<dbReference type="EMBL" id="BMAO01017168">
    <property type="protein sequence ID" value="GFR13780.1"/>
    <property type="molecule type" value="Genomic_DNA"/>
</dbReference>
<reference evidence="1" key="1">
    <citation type="submission" date="2020-07" db="EMBL/GenBank/DDBJ databases">
        <title>Multicomponent nature underlies the extraordinary mechanical properties of spider dragline silk.</title>
        <authorList>
            <person name="Kono N."/>
            <person name="Nakamura H."/>
            <person name="Mori M."/>
            <person name="Yoshida Y."/>
            <person name="Ohtoshi R."/>
            <person name="Malay A.D."/>
            <person name="Moran D.A.P."/>
            <person name="Tomita M."/>
            <person name="Numata K."/>
            <person name="Arakawa K."/>
        </authorList>
    </citation>
    <scope>NUCLEOTIDE SEQUENCE</scope>
</reference>
<protein>
    <recommendedName>
        <fullName evidence="3">G domain-containing protein</fullName>
    </recommendedName>
</protein>
<dbReference type="InterPro" id="IPR027417">
    <property type="entry name" value="P-loop_NTPase"/>
</dbReference>
<comment type="caution">
    <text evidence="1">The sequence shown here is derived from an EMBL/GenBank/DDBJ whole genome shotgun (WGS) entry which is preliminary data.</text>
</comment>
<gene>
    <name evidence="1" type="primary">NCL1_45309</name>
    <name evidence="1" type="ORF">TNCT_72221</name>
</gene>
<dbReference type="Gene3D" id="3.40.50.300">
    <property type="entry name" value="P-loop containing nucleotide triphosphate hydrolases"/>
    <property type="match status" value="1"/>
</dbReference>